<dbReference type="PANTHER" id="PTHR47172">
    <property type="entry name" value="OS01G0976800 PROTEIN"/>
    <property type="match status" value="1"/>
</dbReference>
<evidence type="ECO:0000256" key="9">
    <source>
        <dbReference type="PROSITE-ProRule" id="PRU00094"/>
    </source>
</evidence>
<dbReference type="SMART" id="SM00401">
    <property type="entry name" value="ZnF_GATA"/>
    <property type="match status" value="1"/>
</dbReference>
<evidence type="ECO:0000313" key="12">
    <source>
        <dbReference type="Proteomes" id="UP001206925"/>
    </source>
</evidence>
<comment type="similarity">
    <text evidence="7">Belongs to the type IV zinc-finger family. Class B subfamily.</text>
</comment>
<evidence type="ECO:0000256" key="3">
    <source>
        <dbReference type="ARBA" id="ARBA00022833"/>
    </source>
</evidence>
<gene>
    <name evidence="11" type="ORF">M8C21_006755</name>
</gene>
<evidence type="ECO:0000256" key="1">
    <source>
        <dbReference type="ARBA" id="ARBA00022723"/>
    </source>
</evidence>
<evidence type="ECO:0000256" key="8">
    <source>
        <dbReference type="ARBA" id="ARBA00037539"/>
    </source>
</evidence>
<evidence type="ECO:0000256" key="6">
    <source>
        <dbReference type="ARBA" id="ARBA00023163"/>
    </source>
</evidence>
<evidence type="ECO:0000259" key="10">
    <source>
        <dbReference type="PROSITE" id="PS50114"/>
    </source>
</evidence>
<dbReference type="InterPro" id="IPR000679">
    <property type="entry name" value="Znf_GATA"/>
</dbReference>
<keyword evidence="5" id="KW-0238">DNA-binding</keyword>
<evidence type="ECO:0000256" key="7">
    <source>
        <dbReference type="ARBA" id="ARBA00024019"/>
    </source>
</evidence>
<dbReference type="GO" id="GO:0006355">
    <property type="term" value="P:regulation of DNA-templated transcription"/>
    <property type="evidence" value="ECO:0007669"/>
    <property type="project" value="InterPro"/>
</dbReference>
<dbReference type="SUPFAM" id="SSF57716">
    <property type="entry name" value="Glucocorticoid receptor-like (DNA-binding domain)"/>
    <property type="match status" value="1"/>
</dbReference>
<proteinExistence type="inferred from homology"/>
<comment type="function">
    <text evidence="8">Transcriptional regulator that specifically binds 5'-GATA-3' or 5'-GAT-3' motifs within gene promoters.</text>
</comment>
<feature type="domain" description="GATA-type" evidence="10">
    <location>
        <begin position="38"/>
        <end position="73"/>
    </location>
</feature>
<evidence type="ECO:0000256" key="2">
    <source>
        <dbReference type="ARBA" id="ARBA00022771"/>
    </source>
</evidence>
<keyword evidence="3" id="KW-0862">Zinc</keyword>
<dbReference type="EMBL" id="JAMZMK010002278">
    <property type="protein sequence ID" value="KAI7754907.1"/>
    <property type="molecule type" value="Genomic_DNA"/>
</dbReference>
<keyword evidence="12" id="KW-1185">Reference proteome</keyword>
<dbReference type="PANTHER" id="PTHR47172:SF30">
    <property type="entry name" value="GATA TRANSCRIPTION FACTOR 16-LIKE"/>
    <property type="match status" value="1"/>
</dbReference>
<reference evidence="11" key="1">
    <citation type="submission" date="2022-06" db="EMBL/GenBank/DDBJ databases">
        <title>Uncovering the hologenomic basis of an extraordinary plant invasion.</title>
        <authorList>
            <person name="Bieker V.C."/>
            <person name="Martin M.D."/>
            <person name="Gilbert T."/>
            <person name="Hodgins K."/>
            <person name="Battlay P."/>
            <person name="Petersen B."/>
            <person name="Wilson J."/>
        </authorList>
    </citation>
    <scope>NUCLEOTIDE SEQUENCE</scope>
    <source>
        <strain evidence="11">AA19_3_7</strain>
        <tissue evidence="11">Leaf</tissue>
    </source>
</reference>
<dbReference type="PROSITE" id="PS50114">
    <property type="entry name" value="GATA_ZN_FINGER_2"/>
    <property type="match status" value="1"/>
</dbReference>
<dbReference type="Pfam" id="PF00320">
    <property type="entry name" value="GATA"/>
    <property type="match status" value="1"/>
</dbReference>
<keyword evidence="6" id="KW-0804">Transcription</keyword>
<evidence type="ECO:0000256" key="5">
    <source>
        <dbReference type="ARBA" id="ARBA00023125"/>
    </source>
</evidence>
<keyword evidence="2 9" id="KW-0863">Zinc-finger</keyword>
<keyword evidence="1" id="KW-0479">Metal-binding</keyword>
<protein>
    <recommendedName>
        <fullName evidence="10">GATA-type domain-containing protein</fullName>
    </recommendedName>
</protein>
<sequence length="160" mass="18102">MNLNEFKSIHPSNRFLQRSVNTQVEDAANSSSSPLASPNHTKCCTDCQTTTTPLWRVGPAGPKSLCNACGIKYTKKRRAQISGLNNKTITKTSKNGKRSEDLLKVRLIAIDQKQKQKQRKRSSSYERGKPWWNKLREEEQAAILKVKRLSCNIPLQGSKF</sequence>
<accession>A0AAD5D7R2</accession>
<comment type="caution">
    <text evidence="11">The sequence shown here is derived from an EMBL/GenBank/DDBJ whole genome shotgun (WGS) entry which is preliminary data.</text>
</comment>
<dbReference type="GO" id="GO:0008270">
    <property type="term" value="F:zinc ion binding"/>
    <property type="evidence" value="ECO:0007669"/>
    <property type="project" value="UniProtKB-KW"/>
</dbReference>
<feature type="non-terminal residue" evidence="11">
    <location>
        <position position="160"/>
    </location>
</feature>
<dbReference type="AlphaFoldDB" id="A0AAD5D7R2"/>
<dbReference type="Gene3D" id="3.30.50.10">
    <property type="entry name" value="Erythroid Transcription Factor GATA-1, subunit A"/>
    <property type="match status" value="1"/>
</dbReference>
<organism evidence="11 12">
    <name type="scientific">Ambrosia artemisiifolia</name>
    <name type="common">Common ragweed</name>
    <dbReference type="NCBI Taxonomy" id="4212"/>
    <lineage>
        <taxon>Eukaryota</taxon>
        <taxon>Viridiplantae</taxon>
        <taxon>Streptophyta</taxon>
        <taxon>Embryophyta</taxon>
        <taxon>Tracheophyta</taxon>
        <taxon>Spermatophyta</taxon>
        <taxon>Magnoliopsida</taxon>
        <taxon>eudicotyledons</taxon>
        <taxon>Gunneridae</taxon>
        <taxon>Pentapetalae</taxon>
        <taxon>asterids</taxon>
        <taxon>campanulids</taxon>
        <taxon>Asterales</taxon>
        <taxon>Asteraceae</taxon>
        <taxon>Asteroideae</taxon>
        <taxon>Heliantheae alliance</taxon>
        <taxon>Heliantheae</taxon>
        <taxon>Ambrosia</taxon>
    </lineage>
</organism>
<dbReference type="InterPro" id="IPR013088">
    <property type="entry name" value="Znf_NHR/GATA"/>
</dbReference>
<name>A0AAD5D7R2_AMBAR</name>
<evidence type="ECO:0000256" key="4">
    <source>
        <dbReference type="ARBA" id="ARBA00023015"/>
    </source>
</evidence>
<dbReference type="GO" id="GO:0043565">
    <property type="term" value="F:sequence-specific DNA binding"/>
    <property type="evidence" value="ECO:0007669"/>
    <property type="project" value="InterPro"/>
</dbReference>
<evidence type="ECO:0000313" key="11">
    <source>
        <dbReference type="EMBL" id="KAI7754907.1"/>
    </source>
</evidence>
<dbReference type="Proteomes" id="UP001206925">
    <property type="component" value="Unassembled WGS sequence"/>
</dbReference>
<keyword evidence="4" id="KW-0805">Transcription regulation</keyword>